<dbReference type="Pfam" id="PF00656">
    <property type="entry name" value="Peptidase_C14"/>
    <property type="match status" value="1"/>
</dbReference>
<dbReference type="InterPro" id="IPR052039">
    <property type="entry name" value="Caspase-related_regulators"/>
</dbReference>
<dbReference type="SUPFAM" id="SSF52129">
    <property type="entry name" value="Caspase-like"/>
    <property type="match status" value="1"/>
</dbReference>
<evidence type="ECO:0000313" key="4">
    <source>
        <dbReference type="Proteomes" id="UP000048926"/>
    </source>
</evidence>
<dbReference type="InterPro" id="IPR011600">
    <property type="entry name" value="Pept_C14_caspase"/>
</dbReference>
<dbReference type="PANTHER" id="PTHR22576">
    <property type="entry name" value="MUCOSA ASSOCIATED LYMPHOID TISSUE LYMPHOMA TRANSLOCATION PROTEIN 1/PARACASPASE"/>
    <property type="match status" value="1"/>
</dbReference>
<keyword evidence="4" id="KW-1185">Reference proteome</keyword>
<sequence length="381" mass="41432">MKCLLAVLTSLLLSFMASSSAEAAQKVALIIGNSHYLNVSPLDNPVRDADLAGRTFSALGFESQVVLDANTESLRQALRNFQTASKGAEVAAIFFAGHGVQAGNVNYLLATDTGAENKATFENTAVRMEEFLAAYAQSAKVKLLIVDACRDNPFASTRSLEKIFDPSAKGLSRVNHQLQDLMVIYSAQPNHRAYDGEGNNSPFMEAFSSVLTAKENVQLSDALIDITNFVRTKTANKQLPYTEGTLSVHVQLTLEQPLEKASEEDVCPATGKVIALERVDDYLEFDTGPESLIINDAGKPVLEVCLREGAILVHGSYDEIFSAADLRNSENEGSGYYFKTQEGKDAHLWLYADPDDPNAAAQVGVYVGDQEVTWITTGWVF</sequence>
<dbReference type="AlphaFoldDB" id="A0A0M6Y9J5"/>
<dbReference type="GO" id="GO:0006508">
    <property type="term" value="P:proteolysis"/>
    <property type="evidence" value="ECO:0007669"/>
    <property type="project" value="InterPro"/>
</dbReference>
<dbReference type="InterPro" id="IPR001309">
    <property type="entry name" value="Pept_C14_p20"/>
</dbReference>
<evidence type="ECO:0000313" key="3">
    <source>
        <dbReference type="EMBL" id="CTQ46775.1"/>
    </source>
</evidence>
<dbReference type="InterPro" id="IPR029030">
    <property type="entry name" value="Caspase-like_dom_sf"/>
</dbReference>
<protein>
    <recommendedName>
        <fullName evidence="2">Caspase family p20 domain-containing protein</fullName>
    </recommendedName>
</protein>
<organism evidence="3 4">
    <name type="scientific">Roseibium aggregatum</name>
    <dbReference type="NCBI Taxonomy" id="187304"/>
    <lineage>
        <taxon>Bacteria</taxon>
        <taxon>Pseudomonadati</taxon>
        <taxon>Pseudomonadota</taxon>
        <taxon>Alphaproteobacteria</taxon>
        <taxon>Hyphomicrobiales</taxon>
        <taxon>Stappiaceae</taxon>
        <taxon>Roseibium</taxon>
    </lineage>
</organism>
<reference evidence="4" key="1">
    <citation type="submission" date="2015-07" db="EMBL/GenBank/DDBJ databases">
        <authorList>
            <person name="Rodrigo-Torres Lidia"/>
            <person name="Arahal R.David."/>
        </authorList>
    </citation>
    <scope>NUCLEOTIDE SEQUENCE [LARGE SCALE GENOMIC DNA]</scope>
    <source>
        <strain evidence="4">CECT 4801</strain>
    </source>
</reference>
<proteinExistence type="predicted"/>
<feature type="chain" id="PRO_5005807754" description="Caspase family p20 domain-containing protein" evidence="1">
    <location>
        <begin position="24"/>
        <end position="381"/>
    </location>
</feature>
<gene>
    <name evidence="3" type="ORF">LAL4801_05234</name>
</gene>
<dbReference type="Gene3D" id="3.40.50.1460">
    <property type="match status" value="1"/>
</dbReference>
<keyword evidence="1" id="KW-0732">Signal</keyword>
<dbReference type="GO" id="GO:0004197">
    <property type="term" value="F:cysteine-type endopeptidase activity"/>
    <property type="evidence" value="ECO:0007669"/>
    <property type="project" value="InterPro"/>
</dbReference>
<accession>A0A0M6Y9J5</accession>
<name>A0A0M6Y9J5_9HYPH</name>
<feature type="domain" description="Caspase family p20" evidence="2">
    <location>
        <begin position="24"/>
        <end position="153"/>
    </location>
</feature>
<dbReference type="PROSITE" id="PS50208">
    <property type="entry name" value="CASPASE_P20"/>
    <property type="match status" value="1"/>
</dbReference>
<dbReference type="Proteomes" id="UP000048926">
    <property type="component" value="Unassembled WGS sequence"/>
</dbReference>
<dbReference type="EMBL" id="CXST01000004">
    <property type="protein sequence ID" value="CTQ46775.1"/>
    <property type="molecule type" value="Genomic_DNA"/>
</dbReference>
<evidence type="ECO:0000256" key="1">
    <source>
        <dbReference type="SAM" id="SignalP"/>
    </source>
</evidence>
<evidence type="ECO:0000259" key="2">
    <source>
        <dbReference type="PROSITE" id="PS50208"/>
    </source>
</evidence>
<dbReference type="PANTHER" id="PTHR22576:SF37">
    <property type="entry name" value="MUCOSA-ASSOCIATED LYMPHOID TISSUE LYMPHOMA TRANSLOCATION PROTEIN 1"/>
    <property type="match status" value="1"/>
</dbReference>
<feature type="signal peptide" evidence="1">
    <location>
        <begin position="1"/>
        <end position="23"/>
    </location>
</feature>